<feature type="non-terminal residue" evidence="2">
    <location>
        <position position="1"/>
    </location>
</feature>
<reference evidence="2 3" key="1">
    <citation type="submission" date="2007-01" db="EMBL/GenBank/DDBJ databases">
        <authorList>
            <person name="Haygood M."/>
            <person name="Podell S."/>
            <person name="Anderson C."/>
            <person name="Hopkinson B."/>
            <person name="Roe K."/>
            <person name="Barbeau K."/>
            <person name="Gaasterland T."/>
            <person name="Ferriera S."/>
            <person name="Johnson J."/>
            <person name="Kravitz S."/>
            <person name="Beeson K."/>
            <person name="Sutton G."/>
            <person name="Rogers Y.-H."/>
            <person name="Friedman R."/>
            <person name="Frazier M."/>
            <person name="Venter J.C."/>
        </authorList>
    </citation>
    <scope>NUCLEOTIDE SEQUENCE [LARGE SCALE GENOMIC DNA]</scope>
    <source>
        <strain evidence="2 3">ATCC 23134</strain>
    </source>
</reference>
<keyword evidence="1" id="KW-0472">Membrane</keyword>
<keyword evidence="3" id="KW-1185">Reference proteome</keyword>
<evidence type="ECO:0000256" key="1">
    <source>
        <dbReference type="SAM" id="Phobius"/>
    </source>
</evidence>
<evidence type="ECO:0000313" key="3">
    <source>
        <dbReference type="Proteomes" id="UP000004095"/>
    </source>
</evidence>
<comment type="caution">
    <text evidence="2">The sequence shown here is derived from an EMBL/GenBank/DDBJ whole genome shotgun (WGS) entry which is preliminary data.</text>
</comment>
<dbReference type="Proteomes" id="UP000004095">
    <property type="component" value="Unassembled WGS sequence"/>
</dbReference>
<dbReference type="EMBL" id="AAWS01000055">
    <property type="protein sequence ID" value="EAY25062.1"/>
    <property type="molecule type" value="Genomic_DNA"/>
</dbReference>
<name>A1ZWY2_MICM2</name>
<dbReference type="AlphaFoldDB" id="A1ZWY2"/>
<evidence type="ECO:0000313" key="2">
    <source>
        <dbReference type="EMBL" id="EAY25062.1"/>
    </source>
</evidence>
<gene>
    <name evidence="2" type="ORF">M23134_06050</name>
</gene>
<protein>
    <submittedName>
        <fullName evidence="2">Uncharacterized protein</fullName>
    </submittedName>
</protein>
<proteinExistence type="predicted"/>
<feature type="transmembrane region" description="Helical" evidence="1">
    <location>
        <begin position="22"/>
        <end position="40"/>
    </location>
</feature>
<organism evidence="2 3">
    <name type="scientific">Microscilla marina ATCC 23134</name>
    <dbReference type="NCBI Taxonomy" id="313606"/>
    <lineage>
        <taxon>Bacteria</taxon>
        <taxon>Pseudomonadati</taxon>
        <taxon>Bacteroidota</taxon>
        <taxon>Cytophagia</taxon>
        <taxon>Cytophagales</taxon>
        <taxon>Microscillaceae</taxon>
        <taxon>Microscilla</taxon>
    </lineage>
</organism>
<keyword evidence="1" id="KW-0812">Transmembrane</keyword>
<accession>A1ZWY2</accession>
<keyword evidence="1" id="KW-1133">Transmembrane helix</keyword>
<sequence length="80" mass="9651">QNTPWQSFIILRQINIFTKKRHGGFVVIIVFFAVFFYPQIRGLRYVPIKISLIIKKTYPNKYFLFCHCHKKKSPYCIQPQ</sequence>